<evidence type="ECO:0000256" key="1">
    <source>
        <dbReference type="SAM" id="MobiDB-lite"/>
    </source>
</evidence>
<dbReference type="AlphaFoldDB" id="A0A699ZX73"/>
<accession>A0A699ZX73</accession>
<evidence type="ECO:0000313" key="2">
    <source>
        <dbReference type="EMBL" id="GFH27293.1"/>
    </source>
</evidence>
<gene>
    <name evidence="2" type="ORF">HaLaN_25591</name>
</gene>
<organism evidence="2 3">
    <name type="scientific">Haematococcus lacustris</name>
    <name type="common">Green alga</name>
    <name type="synonym">Haematococcus pluvialis</name>
    <dbReference type="NCBI Taxonomy" id="44745"/>
    <lineage>
        <taxon>Eukaryota</taxon>
        <taxon>Viridiplantae</taxon>
        <taxon>Chlorophyta</taxon>
        <taxon>core chlorophytes</taxon>
        <taxon>Chlorophyceae</taxon>
        <taxon>CS clade</taxon>
        <taxon>Chlamydomonadales</taxon>
        <taxon>Haematococcaceae</taxon>
        <taxon>Haematococcus</taxon>
    </lineage>
</organism>
<proteinExistence type="predicted"/>
<dbReference type="Proteomes" id="UP000485058">
    <property type="component" value="Unassembled WGS sequence"/>
</dbReference>
<sequence length="147" mass="16775">MAYTWHTHGHGRLPPTALPDPFKWRGAHTTVPQQAAAAGPSKEHFQKALQTPQRRLHTISPPNNVGTYIYFEVHCTCDNLIRTRQRMTGHIELAWLKMGTGQGMSRALDMFKPDPQRGARAKARKQEATKRGTLRSRRPRRNMADKQ</sequence>
<feature type="non-terminal residue" evidence="2">
    <location>
        <position position="1"/>
    </location>
</feature>
<reference evidence="2 3" key="1">
    <citation type="submission" date="2020-02" db="EMBL/GenBank/DDBJ databases">
        <title>Draft genome sequence of Haematococcus lacustris strain NIES-144.</title>
        <authorList>
            <person name="Morimoto D."/>
            <person name="Nakagawa S."/>
            <person name="Yoshida T."/>
            <person name="Sawayama S."/>
        </authorList>
    </citation>
    <scope>NUCLEOTIDE SEQUENCE [LARGE SCALE GENOMIC DNA]</scope>
    <source>
        <strain evidence="2 3">NIES-144</strain>
    </source>
</reference>
<feature type="region of interest" description="Disordered" evidence="1">
    <location>
        <begin position="109"/>
        <end position="147"/>
    </location>
</feature>
<keyword evidence="3" id="KW-1185">Reference proteome</keyword>
<feature type="compositionally biased region" description="Basic residues" evidence="1">
    <location>
        <begin position="132"/>
        <end position="141"/>
    </location>
</feature>
<evidence type="ECO:0000313" key="3">
    <source>
        <dbReference type="Proteomes" id="UP000485058"/>
    </source>
</evidence>
<protein>
    <submittedName>
        <fullName evidence="2">Uncharacterized protein</fullName>
    </submittedName>
</protein>
<dbReference type="EMBL" id="BLLF01003424">
    <property type="protein sequence ID" value="GFH27293.1"/>
    <property type="molecule type" value="Genomic_DNA"/>
</dbReference>
<name>A0A699ZX73_HAELA</name>
<comment type="caution">
    <text evidence="2">The sequence shown here is derived from an EMBL/GenBank/DDBJ whole genome shotgun (WGS) entry which is preliminary data.</text>
</comment>